<evidence type="ECO:0000313" key="2">
    <source>
        <dbReference type="EMBL" id="MBA0554174.1"/>
    </source>
</evidence>
<evidence type="ECO:0008006" key="4">
    <source>
        <dbReference type="Google" id="ProtNLM"/>
    </source>
</evidence>
<feature type="compositionally biased region" description="Polar residues" evidence="1">
    <location>
        <begin position="216"/>
        <end position="231"/>
    </location>
</feature>
<evidence type="ECO:0000313" key="3">
    <source>
        <dbReference type="Proteomes" id="UP000593572"/>
    </source>
</evidence>
<name>A0A7J8LP06_9ROSI</name>
<proteinExistence type="predicted"/>
<feature type="region of interest" description="Disordered" evidence="1">
    <location>
        <begin position="216"/>
        <end position="238"/>
    </location>
</feature>
<dbReference type="Proteomes" id="UP000593572">
    <property type="component" value="Unassembled WGS sequence"/>
</dbReference>
<evidence type="ECO:0000256" key="1">
    <source>
        <dbReference type="SAM" id="MobiDB-lite"/>
    </source>
</evidence>
<protein>
    <recommendedName>
        <fullName evidence="4">Fold protein</fullName>
    </recommendedName>
</protein>
<comment type="caution">
    <text evidence="2">The sequence shown here is derived from an EMBL/GenBank/DDBJ whole genome shotgun (WGS) entry which is preliminary data.</text>
</comment>
<gene>
    <name evidence="2" type="ORF">Golob_013297</name>
</gene>
<dbReference type="EMBL" id="JABEZX010000004">
    <property type="protein sequence ID" value="MBA0554174.1"/>
    <property type="molecule type" value="Genomic_DNA"/>
</dbReference>
<accession>A0A7J8LP06</accession>
<feature type="region of interest" description="Disordered" evidence="1">
    <location>
        <begin position="113"/>
        <end position="142"/>
    </location>
</feature>
<dbReference type="PANTHER" id="PTHR31865">
    <property type="entry name" value="OSJNBA0071G03.3 PROTEIN"/>
    <property type="match status" value="1"/>
</dbReference>
<organism evidence="2 3">
    <name type="scientific">Gossypium lobatum</name>
    <dbReference type="NCBI Taxonomy" id="34289"/>
    <lineage>
        <taxon>Eukaryota</taxon>
        <taxon>Viridiplantae</taxon>
        <taxon>Streptophyta</taxon>
        <taxon>Embryophyta</taxon>
        <taxon>Tracheophyta</taxon>
        <taxon>Spermatophyta</taxon>
        <taxon>Magnoliopsida</taxon>
        <taxon>eudicotyledons</taxon>
        <taxon>Gunneridae</taxon>
        <taxon>Pentapetalae</taxon>
        <taxon>rosids</taxon>
        <taxon>malvids</taxon>
        <taxon>Malvales</taxon>
        <taxon>Malvaceae</taxon>
        <taxon>Malvoideae</taxon>
        <taxon>Gossypium</taxon>
    </lineage>
</organism>
<keyword evidence="3" id="KW-1185">Reference proteome</keyword>
<dbReference type="PANTHER" id="PTHR31865:SF2">
    <property type="entry name" value="OSJNBA0004B13.24 PROTEIN"/>
    <property type="match status" value="1"/>
</dbReference>
<sequence>MASYGSMTVVSSIQEVEYDDIDVGFDHFHDHQSHPHNLSSFSMSTSSTYTKFHGDDDDMGKNMSRLSIENFDVDVDEEFSIKESLQLLSDSDKEPYCYSLPAVPPHRVLSKEADKDCGSENEAQKGSFGWQKGSKNVRRSGSCWDKEIKSSSEKKEWSLMTGAYNGNSFSEESEGEVVVITRPKGGKRSLCMDMEEVKACRDLGFELEMPSRISSFDATSSDGTSPITNWRISGPGDDPRDVKARLKGWAQAVALASASMHCC</sequence>
<dbReference type="AlphaFoldDB" id="A0A7J8LP06"/>
<reference evidence="2 3" key="1">
    <citation type="journal article" date="2019" name="Genome Biol. Evol.">
        <title>Insights into the evolution of the New World diploid cottons (Gossypium, subgenus Houzingenia) based on genome sequencing.</title>
        <authorList>
            <person name="Grover C.E."/>
            <person name="Arick M.A. 2nd"/>
            <person name="Thrash A."/>
            <person name="Conover J.L."/>
            <person name="Sanders W.S."/>
            <person name="Peterson D.G."/>
            <person name="Frelichowski J.E."/>
            <person name="Scheffler J.A."/>
            <person name="Scheffler B.E."/>
            <person name="Wendel J.F."/>
        </authorList>
    </citation>
    <scope>NUCLEOTIDE SEQUENCE [LARGE SCALE GENOMIC DNA]</scope>
    <source>
        <strain evidence="2">157</strain>
        <tissue evidence="2">Leaf</tissue>
    </source>
</reference>